<evidence type="ECO:0000313" key="1">
    <source>
        <dbReference type="EMBL" id="GAA0488368.1"/>
    </source>
</evidence>
<keyword evidence="2" id="KW-1185">Reference proteome</keyword>
<sequence length="69" mass="7923">MMAVQPPSSFPLPYPRPRPDCEQCMRLEGMGRAARAAHDRSRETDARVLLRHHYREVHENRATPGRPGC</sequence>
<name>A0ABP3KZ95_9ACTN</name>
<organism evidence="1 2">
    <name type="scientific">Streptomyces olivaceiscleroticus</name>
    <dbReference type="NCBI Taxonomy" id="68245"/>
    <lineage>
        <taxon>Bacteria</taxon>
        <taxon>Bacillati</taxon>
        <taxon>Actinomycetota</taxon>
        <taxon>Actinomycetes</taxon>
        <taxon>Kitasatosporales</taxon>
        <taxon>Streptomycetaceae</taxon>
        <taxon>Streptomyces</taxon>
    </lineage>
</organism>
<reference evidence="2" key="1">
    <citation type="journal article" date="2019" name="Int. J. Syst. Evol. Microbiol.">
        <title>The Global Catalogue of Microorganisms (GCM) 10K type strain sequencing project: providing services to taxonomists for standard genome sequencing and annotation.</title>
        <authorList>
            <consortium name="The Broad Institute Genomics Platform"/>
            <consortium name="The Broad Institute Genome Sequencing Center for Infectious Disease"/>
            <person name="Wu L."/>
            <person name="Ma J."/>
        </authorList>
    </citation>
    <scope>NUCLEOTIDE SEQUENCE [LARGE SCALE GENOMIC DNA]</scope>
    <source>
        <strain evidence="2">JCM 4805</strain>
    </source>
</reference>
<dbReference type="RefSeq" id="WP_346098621.1">
    <property type="nucleotide sequence ID" value="NZ_BAAABY010000045.1"/>
</dbReference>
<comment type="caution">
    <text evidence="1">The sequence shown here is derived from an EMBL/GenBank/DDBJ whole genome shotgun (WGS) entry which is preliminary data.</text>
</comment>
<dbReference type="Proteomes" id="UP001500909">
    <property type="component" value="Unassembled WGS sequence"/>
</dbReference>
<protein>
    <submittedName>
        <fullName evidence="1">Uncharacterized protein</fullName>
    </submittedName>
</protein>
<dbReference type="EMBL" id="BAAABY010000045">
    <property type="protein sequence ID" value="GAA0488368.1"/>
    <property type="molecule type" value="Genomic_DNA"/>
</dbReference>
<proteinExistence type="predicted"/>
<evidence type="ECO:0000313" key="2">
    <source>
        <dbReference type="Proteomes" id="UP001500909"/>
    </source>
</evidence>
<gene>
    <name evidence="1" type="ORF">GCM10010361_61740</name>
</gene>
<accession>A0ABP3KZ95</accession>